<feature type="region of interest" description="Disordered" evidence="6">
    <location>
        <begin position="237"/>
        <end position="270"/>
    </location>
</feature>
<feature type="region of interest" description="Disordered" evidence="6">
    <location>
        <begin position="300"/>
        <end position="324"/>
    </location>
</feature>
<feature type="domain" description="C2H2-type" evidence="7">
    <location>
        <begin position="11"/>
        <end position="32"/>
    </location>
</feature>
<accession>A0AAW2Z0R3</accession>
<evidence type="ECO:0000313" key="8">
    <source>
        <dbReference type="EMBL" id="KAL0482869.1"/>
    </source>
</evidence>
<reference evidence="8 9" key="1">
    <citation type="submission" date="2024-03" db="EMBL/GenBank/DDBJ databases">
        <title>The Acrasis kona genome and developmental transcriptomes reveal deep origins of eukaryotic multicellular pathways.</title>
        <authorList>
            <person name="Sheikh S."/>
            <person name="Fu C.-J."/>
            <person name="Brown M.W."/>
            <person name="Baldauf S.L."/>
        </authorList>
    </citation>
    <scope>NUCLEOTIDE SEQUENCE [LARGE SCALE GENOMIC DNA]</scope>
    <source>
        <strain evidence="8 9">ATCC MYA-3509</strain>
    </source>
</reference>
<evidence type="ECO:0000256" key="6">
    <source>
        <dbReference type="SAM" id="MobiDB-lite"/>
    </source>
</evidence>
<keyword evidence="5" id="KW-0539">Nucleus</keyword>
<dbReference type="InterPro" id="IPR013087">
    <property type="entry name" value="Znf_C2H2_type"/>
</dbReference>
<evidence type="ECO:0000256" key="1">
    <source>
        <dbReference type="ARBA" id="ARBA00004123"/>
    </source>
</evidence>
<evidence type="ECO:0000259" key="7">
    <source>
        <dbReference type="PROSITE" id="PS00028"/>
    </source>
</evidence>
<dbReference type="AlphaFoldDB" id="A0AAW2Z0R3"/>
<evidence type="ECO:0000256" key="4">
    <source>
        <dbReference type="ARBA" id="ARBA00022833"/>
    </source>
</evidence>
<comment type="caution">
    <text evidence="8">The sequence shown here is derived from an EMBL/GenBank/DDBJ whole genome shotgun (WGS) entry which is preliminary data.</text>
</comment>
<feature type="compositionally biased region" description="Low complexity" evidence="6">
    <location>
        <begin position="251"/>
        <end position="260"/>
    </location>
</feature>
<evidence type="ECO:0000256" key="5">
    <source>
        <dbReference type="ARBA" id="ARBA00023242"/>
    </source>
</evidence>
<evidence type="ECO:0000256" key="2">
    <source>
        <dbReference type="ARBA" id="ARBA00022723"/>
    </source>
</evidence>
<dbReference type="PANTHER" id="PTHR23215:SF0">
    <property type="entry name" value="BUB3-INTERACTING AND GLEBS MOTIF-CONTAINING PROTEIN ZNF207"/>
    <property type="match status" value="1"/>
</dbReference>
<keyword evidence="4" id="KW-0862">Zinc</keyword>
<dbReference type="PROSITE" id="PS00028">
    <property type="entry name" value="ZINC_FINGER_C2H2_1"/>
    <property type="match status" value="1"/>
</dbReference>
<keyword evidence="3" id="KW-0863">Zinc-finger</keyword>
<gene>
    <name evidence="8" type="ORF">AKO1_014160</name>
</gene>
<keyword evidence="2" id="KW-0479">Metal-binding</keyword>
<keyword evidence="9" id="KW-1185">Reference proteome</keyword>
<name>A0AAW2Z0R3_9EUKA</name>
<dbReference type="Proteomes" id="UP001431209">
    <property type="component" value="Unassembled WGS sequence"/>
</dbReference>
<dbReference type="GO" id="GO:0008270">
    <property type="term" value="F:zinc ion binding"/>
    <property type="evidence" value="ECO:0007669"/>
    <property type="project" value="UniProtKB-KW"/>
</dbReference>
<evidence type="ECO:0000313" key="9">
    <source>
        <dbReference type="Proteomes" id="UP001431209"/>
    </source>
</evidence>
<dbReference type="PANTHER" id="PTHR23215">
    <property type="entry name" value="ZINC FINGER PROTEIN 207"/>
    <property type="match status" value="1"/>
</dbReference>
<comment type="subcellular location">
    <subcellularLocation>
        <location evidence="1">Nucleus</location>
    </subcellularLocation>
</comment>
<sequence length="324" mass="34729">MQHQKARHFKCIHCNRKLGSASGMATHVLQVHKEVVLKIPGAKQGRCSIEFEIFGMEGIPQEYILQRQAALELQMNQEAQQNGEAPTKKLRSAEEIITANLQNSQSLNSASSSTTGPIFALPTIYNQPISAAPMLTKPPPPNQPPPPITQPPPPPPPPTQPPPPPPAPTTAPYPYFMPPPPVMGGHPPGMLPPFMPSPLGMPPPPGMIFPPQFGGLMIPPPPFANSSPVPPMIQPIITRSNSTSPPPPVVPMSTNVTSPTAGVASFDKGEPETKLIFEDGDVSMEEKRADLLMYALQTTSSEPVAPDVPPVEEQSVPIDLNNEC</sequence>
<organism evidence="8 9">
    <name type="scientific">Acrasis kona</name>
    <dbReference type="NCBI Taxonomy" id="1008807"/>
    <lineage>
        <taxon>Eukaryota</taxon>
        <taxon>Discoba</taxon>
        <taxon>Heterolobosea</taxon>
        <taxon>Tetramitia</taxon>
        <taxon>Eutetramitia</taxon>
        <taxon>Acrasidae</taxon>
        <taxon>Acrasis</taxon>
    </lineage>
</organism>
<protein>
    <recommendedName>
        <fullName evidence="7">C2H2-type domain-containing protein</fullName>
    </recommendedName>
</protein>
<evidence type="ECO:0000256" key="3">
    <source>
        <dbReference type="ARBA" id="ARBA00022771"/>
    </source>
</evidence>
<feature type="region of interest" description="Disordered" evidence="6">
    <location>
        <begin position="130"/>
        <end position="170"/>
    </location>
</feature>
<dbReference type="CDD" id="cd20908">
    <property type="entry name" value="SUF4-like"/>
    <property type="match status" value="1"/>
</dbReference>
<dbReference type="GO" id="GO:0005634">
    <property type="term" value="C:nucleus"/>
    <property type="evidence" value="ECO:0007669"/>
    <property type="project" value="UniProtKB-SubCell"/>
</dbReference>
<feature type="compositionally biased region" description="Pro residues" evidence="6">
    <location>
        <begin position="136"/>
        <end position="170"/>
    </location>
</feature>
<dbReference type="EMBL" id="JAOPGA020000904">
    <property type="protein sequence ID" value="KAL0482869.1"/>
    <property type="molecule type" value="Genomic_DNA"/>
</dbReference>
<proteinExistence type="predicted"/>